<comment type="caution">
    <text evidence="1">The sequence shown here is derived from an EMBL/GenBank/DDBJ whole genome shotgun (WGS) entry which is preliminary data.</text>
</comment>
<accession>A0ABD0X1A2</accession>
<dbReference type="EMBL" id="JAGEUA010000004">
    <property type="protein sequence ID" value="KAL0985014.1"/>
    <property type="molecule type" value="Genomic_DNA"/>
</dbReference>
<evidence type="ECO:0000313" key="2">
    <source>
        <dbReference type="Proteomes" id="UP001557470"/>
    </source>
</evidence>
<proteinExistence type="predicted"/>
<reference evidence="1 2" key="1">
    <citation type="submission" date="2024-06" db="EMBL/GenBank/DDBJ databases">
        <authorList>
            <person name="Pan Q."/>
            <person name="Wen M."/>
            <person name="Jouanno E."/>
            <person name="Zahm M."/>
            <person name="Klopp C."/>
            <person name="Cabau C."/>
            <person name="Louis A."/>
            <person name="Berthelot C."/>
            <person name="Parey E."/>
            <person name="Roest Crollius H."/>
            <person name="Montfort J."/>
            <person name="Robinson-Rechavi M."/>
            <person name="Bouchez O."/>
            <person name="Lampietro C."/>
            <person name="Lopez Roques C."/>
            <person name="Donnadieu C."/>
            <person name="Postlethwait J."/>
            <person name="Bobe J."/>
            <person name="Verreycken H."/>
            <person name="Guiguen Y."/>
        </authorList>
    </citation>
    <scope>NUCLEOTIDE SEQUENCE [LARGE SCALE GENOMIC DNA]</scope>
    <source>
        <strain evidence="1">Up_M1</strain>
        <tissue evidence="1">Testis</tissue>
    </source>
</reference>
<organism evidence="1 2">
    <name type="scientific">Umbra pygmaea</name>
    <name type="common">Eastern mudminnow</name>
    <dbReference type="NCBI Taxonomy" id="75934"/>
    <lineage>
        <taxon>Eukaryota</taxon>
        <taxon>Metazoa</taxon>
        <taxon>Chordata</taxon>
        <taxon>Craniata</taxon>
        <taxon>Vertebrata</taxon>
        <taxon>Euteleostomi</taxon>
        <taxon>Actinopterygii</taxon>
        <taxon>Neopterygii</taxon>
        <taxon>Teleostei</taxon>
        <taxon>Protacanthopterygii</taxon>
        <taxon>Esociformes</taxon>
        <taxon>Umbridae</taxon>
        <taxon>Umbra</taxon>
    </lineage>
</organism>
<gene>
    <name evidence="1" type="ORF">UPYG_G00151840</name>
</gene>
<protein>
    <submittedName>
        <fullName evidence="1">Uncharacterized protein</fullName>
    </submittedName>
</protein>
<dbReference type="AlphaFoldDB" id="A0ABD0X1A2"/>
<evidence type="ECO:0000313" key="1">
    <source>
        <dbReference type="EMBL" id="KAL0985014.1"/>
    </source>
</evidence>
<sequence length="123" mass="14015">MDVSVLQEQQMTGREMEKAACRSQRLRAETQPQVIKLNSEVFYIAMGNGATSGQMPSPYRKLSSCHKEDREDKIKLVDLLAKHEDDIWSVPKHGYVSNKLQNMSQNTPIRYVHLPSLKPTDSV</sequence>
<keyword evidence="2" id="KW-1185">Reference proteome</keyword>
<dbReference type="Proteomes" id="UP001557470">
    <property type="component" value="Unassembled WGS sequence"/>
</dbReference>
<name>A0ABD0X1A2_UMBPY</name>